<evidence type="ECO:0008006" key="8">
    <source>
        <dbReference type="Google" id="ProtNLM"/>
    </source>
</evidence>
<comment type="subcellular location">
    <subcellularLocation>
        <location evidence="1">Cytoplasm</location>
    </subcellularLocation>
</comment>
<evidence type="ECO:0000256" key="3">
    <source>
        <dbReference type="ARBA" id="ARBA00022490"/>
    </source>
</evidence>
<dbReference type="GO" id="GO:0005737">
    <property type="term" value="C:cytoplasm"/>
    <property type="evidence" value="ECO:0007669"/>
    <property type="project" value="UniProtKB-SubCell"/>
</dbReference>
<evidence type="ECO:0000313" key="6">
    <source>
        <dbReference type="EMBL" id="CAD7631264.1"/>
    </source>
</evidence>
<dbReference type="GO" id="GO:0006606">
    <property type="term" value="P:protein import into nucleus"/>
    <property type="evidence" value="ECO:0007669"/>
    <property type="project" value="InterPro"/>
</dbReference>
<keyword evidence="3" id="KW-0963">Cytoplasm</keyword>
<dbReference type="SUPFAM" id="SSF48371">
    <property type="entry name" value="ARM repeat"/>
    <property type="match status" value="1"/>
</dbReference>
<dbReference type="InterPro" id="IPR011989">
    <property type="entry name" value="ARM-like"/>
</dbReference>
<dbReference type="InterPro" id="IPR016024">
    <property type="entry name" value="ARM-type_fold"/>
</dbReference>
<evidence type="ECO:0000313" key="7">
    <source>
        <dbReference type="Proteomes" id="UP000759131"/>
    </source>
</evidence>
<dbReference type="InterPro" id="IPR040122">
    <property type="entry name" value="Importin_beta"/>
</dbReference>
<keyword evidence="4" id="KW-0677">Repeat</keyword>
<organism evidence="6">
    <name type="scientific">Medioppia subpectinata</name>
    <dbReference type="NCBI Taxonomy" id="1979941"/>
    <lineage>
        <taxon>Eukaryota</taxon>
        <taxon>Metazoa</taxon>
        <taxon>Ecdysozoa</taxon>
        <taxon>Arthropoda</taxon>
        <taxon>Chelicerata</taxon>
        <taxon>Arachnida</taxon>
        <taxon>Acari</taxon>
        <taxon>Acariformes</taxon>
        <taxon>Sarcoptiformes</taxon>
        <taxon>Oribatida</taxon>
        <taxon>Brachypylina</taxon>
        <taxon>Oppioidea</taxon>
        <taxon>Oppiidae</taxon>
        <taxon>Medioppia</taxon>
    </lineage>
</organism>
<keyword evidence="7" id="KW-1185">Reference proteome</keyword>
<gene>
    <name evidence="6" type="ORF">OSB1V03_LOCUS11673</name>
</gene>
<keyword evidence="5" id="KW-0653">Protein transport</keyword>
<dbReference type="EMBL" id="CAJPIZ010009218">
    <property type="protein sequence ID" value="CAG2111694.1"/>
    <property type="molecule type" value="Genomic_DNA"/>
</dbReference>
<dbReference type="Gene3D" id="1.25.10.10">
    <property type="entry name" value="Leucine-rich Repeat Variant"/>
    <property type="match status" value="1"/>
</dbReference>
<sequence>EFLPILGQNLKPEYISVCNNATWAIGEVAVKLNADMKPYVAMVLSQLITIINQPGTPKTLLENTAITIGRLGLVCPEEVAPMLQQFIRPWCSSLRNIRDNEEKDSAFRGICGMIGVNPGGVVNEFIFFCDAIASWNSPKPDLKQMFHEILHGFKNQVGEENWRRFSEQFPVVLKERLAVNYGV</sequence>
<evidence type="ECO:0000256" key="2">
    <source>
        <dbReference type="ARBA" id="ARBA00022448"/>
    </source>
</evidence>
<accession>A0A7R9KY53</accession>
<keyword evidence="2" id="KW-0813">Transport</keyword>
<dbReference type="AlphaFoldDB" id="A0A7R9KY53"/>
<evidence type="ECO:0000256" key="4">
    <source>
        <dbReference type="ARBA" id="ARBA00022737"/>
    </source>
</evidence>
<dbReference type="EMBL" id="OC863793">
    <property type="protein sequence ID" value="CAD7631264.1"/>
    <property type="molecule type" value="Genomic_DNA"/>
</dbReference>
<dbReference type="PANTHER" id="PTHR10527">
    <property type="entry name" value="IMPORTIN BETA"/>
    <property type="match status" value="1"/>
</dbReference>
<evidence type="ECO:0000256" key="5">
    <source>
        <dbReference type="ARBA" id="ARBA00022927"/>
    </source>
</evidence>
<feature type="non-terminal residue" evidence="6">
    <location>
        <position position="183"/>
    </location>
</feature>
<name>A0A7R9KY53_9ACAR</name>
<protein>
    <recommendedName>
        <fullName evidence="8">Transportin</fullName>
    </recommendedName>
</protein>
<evidence type="ECO:0000256" key="1">
    <source>
        <dbReference type="ARBA" id="ARBA00004496"/>
    </source>
</evidence>
<dbReference type="OrthoDB" id="951172at2759"/>
<reference evidence="6" key="1">
    <citation type="submission" date="2020-11" db="EMBL/GenBank/DDBJ databases">
        <authorList>
            <person name="Tran Van P."/>
        </authorList>
    </citation>
    <scope>NUCLEOTIDE SEQUENCE</scope>
</reference>
<dbReference type="Proteomes" id="UP000759131">
    <property type="component" value="Unassembled WGS sequence"/>
</dbReference>
<proteinExistence type="predicted"/>